<name>A0ABU4S597_9GAMM</name>
<dbReference type="InterPro" id="IPR029069">
    <property type="entry name" value="HotDog_dom_sf"/>
</dbReference>
<accession>A0ABU4S597</accession>
<evidence type="ECO:0000259" key="1">
    <source>
        <dbReference type="Pfam" id="PF22818"/>
    </source>
</evidence>
<evidence type="ECO:0000313" key="3">
    <source>
        <dbReference type="Proteomes" id="UP001273505"/>
    </source>
</evidence>
<proteinExistence type="predicted"/>
<feature type="domain" description="ApeI dehydratase-like" evidence="1">
    <location>
        <begin position="12"/>
        <end position="107"/>
    </location>
</feature>
<comment type="caution">
    <text evidence="2">The sequence shown here is derived from an EMBL/GenBank/DDBJ whole genome shotgun (WGS) entry which is preliminary data.</text>
</comment>
<dbReference type="EMBL" id="JAXAFO010000038">
    <property type="protein sequence ID" value="MDX6851063.1"/>
    <property type="molecule type" value="Genomic_DNA"/>
</dbReference>
<dbReference type="InterPro" id="IPR054545">
    <property type="entry name" value="ApeI-like"/>
</dbReference>
<evidence type="ECO:0000313" key="2">
    <source>
        <dbReference type="EMBL" id="MDX6851063.1"/>
    </source>
</evidence>
<protein>
    <recommendedName>
        <fullName evidence="1">ApeI dehydratase-like domain-containing protein</fullName>
    </recommendedName>
</protein>
<reference evidence="2 3" key="1">
    <citation type="submission" date="2023-11" db="EMBL/GenBank/DDBJ databases">
        <title>Gilvimarinus fulvus sp. nov., isolated from the surface of Kelp.</title>
        <authorList>
            <person name="Sun Y.Y."/>
            <person name="Gong Y."/>
            <person name="Du Z.J."/>
        </authorList>
    </citation>
    <scope>NUCLEOTIDE SEQUENCE [LARGE SCALE GENOMIC DNA]</scope>
    <source>
        <strain evidence="2 3">SDUM040013</strain>
    </source>
</reference>
<dbReference type="Pfam" id="PF22818">
    <property type="entry name" value="ApeI-like"/>
    <property type="match status" value="1"/>
</dbReference>
<dbReference type="Proteomes" id="UP001273505">
    <property type="component" value="Unassembled WGS sequence"/>
</dbReference>
<organism evidence="2 3">
    <name type="scientific">Gilvimarinus gilvus</name>
    <dbReference type="NCBI Taxonomy" id="3058038"/>
    <lineage>
        <taxon>Bacteria</taxon>
        <taxon>Pseudomonadati</taxon>
        <taxon>Pseudomonadota</taxon>
        <taxon>Gammaproteobacteria</taxon>
        <taxon>Cellvibrionales</taxon>
        <taxon>Cellvibrionaceae</taxon>
        <taxon>Gilvimarinus</taxon>
    </lineage>
</organism>
<dbReference type="SUPFAM" id="SSF54637">
    <property type="entry name" value="Thioesterase/thiol ester dehydrase-isomerase"/>
    <property type="match status" value="1"/>
</dbReference>
<sequence length="117" mass="13324">MLQPPAARVLERSDNKVELSLPLTDDFPCFVGHFDGLPVLAGVVQIGWALHLAEHYFARKFQFQALQSNKFQQLVRPPITLHLTLQYLPQKQMVKFHYRNGLGDCSRGALRVEELPA</sequence>
<dbReference type="Gene3D" id="3.10.129.10">
    <property type="entry name" value="Hotdog Thioesterase"/>
    <property type="match status" value="1"/>
</dbReference>
<keyword evidence="3" id="KW-1185">Reference proteome</keyword>
<dbReference type="RefSeq" id="WP_302723963.1">
    <property type="nucleotide sequence ID" value="NZ_JAULRU010000731.1"/>
</dbReference>
<gene>
    <name evidence="2" type="ORF">SCD92_16925</name>
</gene>